<feature type="domain" description="N-acetyltransferase" evidence="3">
    <location>
        <begin position="226"/>
        <end position="332"/>
    </location>
</feature>
<dbReference type="CDD" id="cd04301">
    <property type="entry name" value="NAT_SF"/>
    <property type="match status" value="1"/>
</dbReference>
<accession>A0AAD2Q6D2</accession>
<comment type="caution">
    <text evidence="6">The sequence shown here is derived from an EMBL/GenBank/DDBJ whole genome shotgun (WGS) entry which is preliminary data.</text>
</comment>
<dbReference type="Proteomes" id="UP001295794">
    <property type="component" value="Unassembled WGS sequence"/>
</dbReference>
<dbReference type="PANTHER" id="PTHR13947">
    <property type="entry name" value="GNAT FAMILY N-ACETYLTRANSFERASE"/>
    <property type="match status" value="1"/>
</dbReference>
<dbReference type="AlphaFoldDB" id="A0AAD2Q6D2"/>
<dbReference type="InterPro" id="IPR016181">
    <property type="entry name" value="Acyl_CoA_acyltransferase"/>
</dbReference>
<keyword evidence="1" id="KW-0808">Transferase</keyword>
<keyword evidence="2" id="KW-0812">Transmembrane</keyword>
<sequence>MPRNAGASTSQAGYYYPEMPMQSYGGNDYQYHNPPVQQTQQQVYYDPNNQGYYYPNGTYYGSAYQEMSQRITIRPYRPSDHPHIRALLFEGFVTSKDSFTYVARRRFLLKAPCLLGYLLSASGLGLGLVLTLRTPLLPLPPFLLRVPPRAAIGAGALLFGLGAAMVGAIWTGIPRAIRHFCEKALRSDLAPGRDGIEGVYAAPGVFLVATMPVDGSKEGPEEEKPEEEEIVGYIGLACYTSSEKSASPLVTAEIRRMVVSARLRRRGISTQLMQRVIAHCETLSPIRVSLSTTEFQPMAKRLYEKLGWEVVSERTLKDGIFSARMWTLSREL</sequence>
<feature type="transmembrane region" description="Helical" evidence="2">
    <location>
        <begin position="152"/>
        <end position="173"/>
    </location>
</feature>
<dbReference type="PROSITE" id="PS51186">
    <property type="entry name" value="GNAT"/>
    <property type="match status" value="1"/>
</dbReference>
<dbReference type="EMBL" id="CAVNYO010000045">
    <property type="protein sequence ID" value="CAK5263812.1"/>
    <property type="molecule type" value="Genomic_DNA"/>
</dbReference>
<dbReference type="SUPFAM" id="SSF55729">
    <property type="entry name" value="Acyl-CoA N-acyltransferases (Nat)"/>
    <property type="match status" value="1"/>
</dbReference>
<evidence type="ECO:0000259" key="3">
    <source>
        <dbReference type="PROSITE" id="PS51186"/>
    </source>
</evidence>
<evidence type="ECO:0000313" key="7">
    <source>
        <dbReference type="Proteomes" id="UP001295794"/>
    </source>
</evidence>
<dbReference type="EMBL" id="CAVNYO010000433">
    <property type="protein sequence ID" value="CAK5278972.1"/>
    <property type="molecule type" value="Genomic_DNA"/>
</dbReference>
<dbReference type="EMBL" id="CAVNYO010000434">
    <property type="protein sequence ID" value="CAK5278982.1"/>
    <property type="molecule type" value="Genomic_DNA"/>
</dbReference>
<gene>
    <name evidence="5" type="ORF">MYCIT1_LOCUS28711</name>
    <name evidence="6" type="ORF">MYCIT1_LOCUS28732</name>
    <name evidence="4" type="ORF">MYCIT1_LOCUS3483</name>
</gene>
<reference evidence="6" key="1">
    <citation type="submission" date="2023-11" db="EMBL/GenBank/DDBJ databases">
        <authorList>
            <person name="De Vega J J."/>
            <person name="De Vega J J."/>
        </authorList>
    </citation>
    <scope>NUCLEOTIDE SEQUENCE</scope>
</reference>
<dbReference type="Gene3D" id="3.40.630.30">
    <property type="match status" value="1"/>
</dbReference>
<evidence type="ECO:0000256" key="2">
    <source>
        <dbReference type="SAM" id="Phobius"/>
    </source>
</evidence>
<feature type="transmembrane region" description="Helical" evidence="2">
    <location>
        <begin position="114"/>
        <end position="132"/>
    </location>
</feature>
<dbReference type="Pfam" id="PF13673">
    <property type="entry name" value="Acetyltransf_10"/>
    <property type="match status" value="1"/>
</dbReference>
<dbReference type="SUPFAM" id="SSF81995">
    <property type="entry name" value="beta-sandwich domain of Sec23/24"/>
    <property type="match status" value="1"/>
</dbReference>
<evidence type="ECO:0000313" key="4">
    <source>
        <dbReference type="EMBL" id="CAK5263812.1"/>
    </source>
</evidence>
<evidence type="ECO:0000313" key="6">
    <source>
        <dbReference type="EMBL" id="CAK5278982.1"/>
    </source>
</evidence>
<dbReference type="InterPro" id="IPR050769">
    <property type="entry name" value="NAT_camello-type"/>
</dbReference>
<keyword evidence="2" id="KW-0472">Membrane</keyword>
<dbReference type="InterPro" id="IPR000182">
    <property type="entry name" value="GNAT_dom"/>
</dbReference>
<keyword evidence="2" id="KW-1133">Transmembrane helix</keyword>
<keyword evidence="7" id="KW-1185">Reference proteome</keyword>
<dbReference type="PANTHER" id="PTHR13947:SF37">
    <property type="entry name" value="LD18367P"/>
    <property type="match status" value="1"/>
</dbReference>
<dbReference type="GO" id="GO:0008080">
    <property type="term" value="F:N-acetyltransferase activity"/>
    <property type="evidence" value="ECO:0007669"/>
    <property type="project" value="InterPro"/>
</dbReference>
<evidence type="ECO:0000313" key="5">
    <source>
        <dbReference type="EMBL" id="CAK5278972.1"/>
    </source>
</evidence>
<protein>
    <recommendedName>
        <fullName evidence="3">N-acetyltransferase domain-containing protein</fullName>
    </recommendedName>
</protein>
<organism evidence="6 7">
    <name type="scientific">Mycena citricolor</name>
    <dbReference type="NCBI Taxonomy" id="2018698"/>
    <lineage>
        <taxon>Eukaryota</taxon>
        <taxon>Fungi</taxon>
        <taxon>Dikarya</taxon>
        <taxon>Basidiomycota</taxon>
        <taxon>Agaricomycotina</taxon>
        <taxon>Agaricomycetes</taxon>
        <taxon>Agaricomycetidae</taxon>
        <taxon>Agaricales</taxon>
        <taxon>Marasmiineae</taxon>
        <taxon>Mycenaceae</taxon>
        <taxon>Mycena</taxon>
    </lineage>
</organism>
<proteinExistence type="predicted"/>
<name>A0AAD2Q6D2_9AGAR</name>
<evidence type="ECO:0000256" key="1">
    <source>
        <dbReference type="ARBA" id="ARBA00022679"/>
    </source>
</evidence>